<keyword evidence="2 6" id="KW-0418">Kinase</keyword>
<dbReference type="Proteomes" id="UP000475214">
    <property type="component" value="Unassembled WGS sequence"/>
</dbReference>
<dbReference type="PANTHER" id="PTHR24421">
    <property type="entry name" value="NITRATE/NITRITE SENSOR PROTEIN NARX-RELATED"/>
    <property type="match status" value="1"/>
</dbReference>
<reference evidence="6 7" key="1">
    <citation type="submission" date="2020-02" db="EMBL/GenBank/DDBJ databases">
        <authorList>
            <person name="Li X.-J."/>
            <person name="Han X.-M."/>
        </authorList>
    </citation>
    <scope>NUCLEOTIDE SEQUENCE [LARGE SCALE GENOMIC DNA]</scope>
    <source>
        <strain evidence="6 7">CCTCC AB 2017055</strain>
    </source>
</reference>
<evidence type="ECO:0000313" key="6">
    <source>
        <dbReference type="EMBL" id="NED98590.1"/>
    </source>
</evidence>
<feature type="transmembrane region" description="Helical" evidence="4">
    <location>
        <begin position="114"/>
        <end position="133"/>
    </location>
</feature>
<dbReference type="InterPro" id="IPR050482">
    <property type="entry name" value="Sensor_HK_TwoCompSys"/>
</dbReference>
<feature type="transmembrane region" description="Helical" evidence="4">
    <location>
        <begin position="20"/>
        <end position="39"/>
    </location>
</feature>
<dbReference type="AlphaFoldDB" id="A0A6L9S193"/>
<dbReference type="GO" id="GO:0000155">
    <property type="term" value="F:phosphorelay sensor kinase activity"/>
    <property type="evidence" value="ECO:0007669"/>
    <property type="project" value="InterPro"/>
</dbReference>
<dbReference type="InterPro" id="IPR036890">
    <property type="entry name" value="HATPase_C_sf"/>
</dbReference>
<evidence type="ECO:0000256" key="1">
    <source>
        <dbReference type="ARBA" id="ARBA00022679"/>
    </source>
</evidence>
<proteinExistence type="predicted"/>
<dbReference type="RefSeq" id="WP_163731000.1">
    <property type="nucleotide sequence ID" value="NZ_JAAGOA010000001.1"/>
</dbReference>
<comment type="caution">
    <text evidence="6">The sequence shown here is derived from an EMBL/GenBank/DDBJ whole genome shotgun (WGS) entry which is preliminary data.</text>
</comment>
<protein>
    <submittedName>
        <fullName evidence="6">Sensor histidine kinase</fullName>
    </submittedName>
</protein>
<keyword evidence="4" id="KW-0472">Membrane</keyword>
<sequence length="403" mass="43277">MEFTRSGPRRVDLYNRVSMYGLIVIEPVLALALIGQVSVDAPSHVLISMLGLSALHAIACLLLLRASMRYRLGAAPRPDLLRVVAGVVTLAGVAMVQVWREYLELSDPDTPDLGYMALAVLLVFYGGPLAAGMPARDGRWLALAGLAALLGIGWTGGHVPSGGAAPTVAVIWAFVAAFFASTFPTFVWISKVLWELDRSRETEARLAVAEERLRFARDLHDVLGRNLSVVALKSQLTGKLIERDPDEAARQAEEVRRLAESSLKEVRDVVRGYRATDLDTELAGSRAVLEAAGVRCTITGAAEHLPPDVQSTLAWVVREGTTNVLRHSDATRCVITLGRDGGTVMLTMENDRVRDSSAGAPGNGLVGLRERVQAAGGTLGAGTRPDGTYRLTTTLPVDEQEQP</sequence>
<feature type="transmembrane region" description="Helical" evidence="4">
    <location>
        <begin position="169"/>
        <end position="190"/>
    </location>
</feature>
<feature type="transmembrane region" description="Helical" evidence="4">
    <location>
        <begin position="45"/>
        <end position="68"/>
    </location>
</feature>
<gene>
    <name evidence="6" type="ORF">G1H10_00220</name>
</gene>
<dbReference type="Gene3D" id="1.20.5.1930">
    <property type="match status" value="1"/>
</dbReference>
<keyword evidence="7" id="KW-1185">Reference proteome</keyword>
<evidence type="ECO:0000256" key="4">
    <source>
        <dbReference type="SAM" id="Phobius"/>
    </source>
</evidence>
<evidence type="ECO:0000259" key="5">
    <source>
        <dbReference type="Pfam" id="PF07730"/>
    </source>
</evidence>
<dbReference type="EMBL" id="JAAGOA010000001">
    <property type="protein sequence ID" value="NED98590.1"/>
    <property type="molecule type" value="Genomic_DNA"/>
</dbReference>
<dbReference type="Gene3D" id="3.30.565.10">
    <property type="entry name" value="Histidine kinase-like ATPase, C-terminal domain"/>
    <property type="match status" value="1"/>
</dbReference>
<dbReference type="SUPFAM" id="SSF55874">
    <property type="entry name" value="ATPase domain of HSP90 chaperone/DNA topoisomerase II/histidine kinase"/>
    <property type="match status" value="1"/>
</dbReference>
<dbReference type="PANTHER" id="PTHR24421:SF63">
    <property type="entry name" value="SENSOR HISTIDINE KINASE DESK"/>
    <property type="match status" value="1"/>
</dbReference>
<keyword evidence="3" id="KW-0902">Two-component regulatory system</keyword>
<accession>A0A6L9S193</accession>
<dbReference type="InterPro" id="IPR011712">
    <property type="entry name" value="Sig_transdc_His_kin_sub3_dim/P"/>
</dbReference>
<feature type="transmembrane region" description="Helical" evidence="4">
    <location>
        <begin position="80"/>
        <end position="99"/>
    </location>
</feature>
<dbReference type="CDD" id="cd16917">
    <property type="entry name" value="HATPase_UhpB-NarQ-NarX-like"/>
    <property type="match status" value="1"/>
</dbReference>
<feature type="transmembrane region" description="Helical" evidence="4">
    <location>
        <begin position="140"/>
        <end position="157"/>
    </location>
</feature>
<name>A0A6L9S193_9ACTN</name>
<feature type="domain" description="Signal transduction histidine kinase subgroup 3 dimerisation and phosphoacceptor" evidence="5">
    <location>
        <begin position="211"/>
        <end position="277"/>
    </location>
</feature>
<evidence type="ECO:0000313" key="7">
    <source>
        <dbReference type="Proteomes" id="UP000475214"/>
    </source>
</evidence>
<keyword evidence="4" id="KW-1133">Transmembrane helix</keyword>
<keyword evidence="4" id="KW-0812">Transmembrane</keyword>
<dbReference type="Pfam" id="PF07730">
    <property type="entry name" value="HisKA_3"/>
    <property type="match status" value="1"/>
</dbReference>
<keyword evidence="1" id="KW-0808">Transferase</keyword>
<organism evidence="6 7">
    <name type="scientific">Phytoactinopolyspora halotolerans</name>
    <dbReference type="NCBI Taxonomy" id="1981512"/>
    <lineage>
        <taxon>Bacteria</taxon>
        <taxon>Bacillati</taxon>
        <taxon>Actinomycetota</taxon>
        <taxon>Actinomycetes</taxon>
        <taxon>Jiangellales</taxon>
        <taxon>Jiangellaceae</taxon>
        <taxon>Phytoactinopolyspora</taxon>
    </lineage>
</organism>
<evidence type="ECO:0000256" key="3">
    <source>
        <dbReference type="ARBA" id="ARBA00023012"/>
    </source>
</evidence>
<evidence type="ECO:0000256" key="2">
    <source>
        <dbReference type="ARBA" id="ARBA00022777"/>
    </source>
</evidence>
<dbReference type="GO" id="GO:0016020">
    <property type="term" value="C:membrane"/>
    <property type="evidence" value="ECO:0007669"/>
    <property type="project" value="InterPro"/>
</dbReference>
<dbReference type="GO" id="GO:0046983">
    <property type="term" value="F:protein dimerization activity"/>
    <property type="evidence" value="ECO:0007669"/>
    <property type="project" value="InterPro"/>
</dbReference>